<reference evidence="2" key="2">
    <citation type="journal article" date="2023" name="IMA Fungus">
        <title>Comparative genomic study of the Penicillium genus elucidates a diverse pangenome and 15 lateral gene transfer events.</title>
        <authorList>
            <person name="Petersen C."/>
            <person name="Sorensen T."/>
            <person name="Nielsen M.R."/>
            <person name="Sondergaard T.E."/>
            <person name="Sorensen J.L."/>
            <person name="Fitzpatrick D.A."/>
            <person name="Frisvad J.C."/>
            <person name="Nielsen K.L."/>
        </authorList>
    </citation>
    <scope>NUCLEOTIDE SEQUENCE</scope>
    <source>
        <strain evidence="2">IBT 30069</strain>
    </source>
</reference>
<dbReference type="SUPFAM" id="SSF55729">
    <property type="entry name" value="Acyl-CoA N-acyltransferases (Nat)"/>
    <property type="match status" value="1"/>
</dbReference>
<accession>A0A9W9EVA8</accession>
<proteinExistence type="predicted"/>
<dbReference type="EMBL" id="JAPQKH010000007">
    <property type="protein sequence ID" value="KAJ5088551.1"/>
    <property type="molecule type" value="Genomic_DNA"/>
</dbReference>
<comment type="caution">
    <text evidence="2">The sequence shown here is derived from an EMBL/GenBank/DDBJ whole genome shotgun (WGS) entry which is preliminary data.</text>
</comment>
<protein>
    <submittedName>
        <fullName evidence="2">Acyl-CoA N-acyltransferase</fullName>
    </submittedName>
</protein>
<evidence type="ECO:0000259" key="1">
    <source>
        <dbReference type="PROSITE" id="PS51186"/>
    </source>
</evidence>
<organism evidence="2 3">
    <name type="scientific">Penicillium angulare</name>
    <dbReference type="NCBI Taxonomy" id="116970"/>
    <lineage>
        <taxon>Eukaryota</taxon>
        <taxon>Fungi</taxon>
        <taxon>Dikarya</taxon>
        <taxon>Ascomycota</taxon>
        <taxon>Pezizomycotina</taxon>
        <taxon>Eurotiomycetes</taxon>
        <taxon>Eurotiomycetidae</taxon>
        <taxon>Eurotiales</taxon>
        <taxon>Aspergillaceae</taxon>
        <taxon>Penicillium</taxon>
    </lineage>
</organism>
<feature type="domain" description="N-acetyltransferase" evidence="1">
    <location>
        <begin position="27"/>
        <end position="191"/>
    </location>
</feature>
<dbReference type="AlphaFoldDB" id="A0A9W9EVA8"/>
<gene>
    <name evidence="2" type="ORF">N7456_012167</name>
</gene>
<dbReference type="Pfam" id="PF13302">
    <property type="entry name" value="Acetyltransf_3"/>
    <property type="match status" value="1"/>
</dbReference>
<name>A0A9W9EVA8_9EURO</name>
<dbReference type="InterPro" id="IPR016181">
    <property type="entry name" value="Acyl_CoA_acyltransferase"/>
</dbReference>
<evidence type="ECO:0000313" key="2">
    <source>
        <dbReference type="EMBL" id="KAJ5088551.1"/>
    </source>
</evidence>
<evidence type="ECO:0000313" key="3">
    <source>
        <dbReference type="Proteomes" id="UP001149165"/>
    </source>
</evidence>
<dbReference type="InterPro" id="IPR000182">
    <property type="entry name" value="GNAT_dom"/>
</dbReference>
<dbReference type="Proteomes" id="UP001149165">
    <property type="component" value="Unassembled WGS sequence"/>
</dbReference>
<reference evidence="2" key="1">
    <citation type="submission" date="2022-11" db="EMBL/GenBank/DDBJ databases">
        <authorList>
            <person name="Petersen C."/>
        </authorList>
    </citation>
    <scope>NUCLEOTIDE SEQUENCE</scope>
    <source>
        <strain evidence="2">IBT 30069</strain>
    </source>
</reference>
<dbReference type="InterPro" id="IPR051908">
    <property type="entry name" value="Ribosomal_N-acetyltransferase"/>
</dbReference>
<dbReference type="PANTHER" id="PTHR43441">
    <property type="entry name" value="RIBOSOMAL-PROTEIN-SERINE ACETYLTRANSFERASE"/>
    <property type="match status" value="1"/>
</dbReference>
<sequence length="233" mass="26727">MATGQFYYEQKRLENDLISLEPFDQTIHITKFFNQTKYHPDLLKYVDFPQTETEEQFTKEVYAPLHDAPGECLYAIIDKTKPQTSSTEPENQNAYAGTIALTNTDKGNAATEIGIMIFKDFQRTHVGTNAVGLLLQYTLDPALDGGLGLRRVEWKTHFENVASRNAALRMGFEFEGILRWHRAFSLGVPVEALEKRNGTSGELRGRHTAYFSIVWEEWDEKRPKVVALMQKKY</sequence>
<dbReference type="OrthoDB" id="41238at2759"/>
<dbReference type="GO" id="GO:0008999">
    <property type="term" value="F:protein-N-terminal-alanine acetyltransferase activity"/>
    <property type="evidence" value="ECO:0007669"/>
    <property type="project" value="TreeGrafter"/>
</dbReference>
<dbReference type="GO" id="GO:1990189">
    <property type="term" value="F:protein N-terminal-serine acetyltransferase activity"/>
    <property type="evidence" value="ECO:0007669"/>
    <property type="project" value="TreeGrafter"/>
</dbReference>
<dbReference type="PANTHER" id="PTHR43441:SF5">
    <property type="entry name" value="FAMILY ACETYLTRANSFERASE, PUTATIVE-RELATED"/>
    <property type="match status" value="1"/>
</dbReference>
<keyword evidence="3" id="KW-1185">Reference proteome</keyword>
<dbReference type="Gene3D" id="3.40.630.30">
    <property type="match status" value="1"/>
</dbReference>
<dbReference type="PROSITE" id="PS51186">
    <property type="entry name" value="GNAT"/>
    <property type="match status" value="1"/>
</dbReference>